<accession>A0A517RJJ6</accession>
<keyword evidence="1" id="KW-0677">Repeat</keyword>
<dbReference type="PROSITE" id="PS51257">
    <property type="entry name" value="PROKAR_LIPOPROTEIN"/>
    <property type="match status" value="1"/>
</dbReference>
<organism evidence="4 5">
    <name type="scientific">Gimesia alba</name>
    <dbReference type="NCBI Taxonomy" id="2527973"/>
    <lineage>
        <taxon>Bacteria</taxon>
        <taxon>Pseudomonadati</taxon>
        <taxon>Planctomycetota</taxon>
        <taxon>Planctomycetia</taxon>
        <taxon>Planctomycetales</taxon>
        <taxon>Planctomycetaceae</taxon>
        <taxon>Gimesia</taxon>
    </lineage>
</organism>
<dbReference type="SUPFAM" id="SSF48403">
    <property type="entry name" value="Ankyrin repeat"/>
    <property type="match status" value="1"/>
</dbReference>
<dbReference type="OrthoDB" id="211931at2"/>
<dbReference type="InterPro" id="IPR036770">
    <property type="entry name" value="Ankyrin_rpt-contain_sf"/>
</dbReference>
<dbReference type="PANTHER" id="PTHR24198">
    <property type="entry name" value="ANKYRIN REPEAT AND PROTEIN KINASE DOMAIN-CONTAINING PROTEIN"/>
    <property type="match status" value="1"/>
</dbReference>
<evidence type="ECO:0000256" key="3">
    <source>
        <dbReference type="PROSITE-ProRule" id="PRU00023"/>
    </source>
</evidence>
<dbReference type="Pfam" id="PF00023">
    <property type="entry name" value="Ank"/>
    <property type="match status" value="1"/>
</dbReference>
<evidence type="ECO:0000313" key="5">
    <source>
        <dbReference type="Proteomes" id="UP000317171"/>
    </source>
</evidence>
<feature type="repeat" description="ANK" evidence="3">
    <location>
        <begin position="68"/>
        <end position="100"/>
    </location>
</feature>
<proteinExistence type="predicted"/>
<reference evidence="4 5" key="1">
    <citation type="submission" date="2019-02" db="EMBL/GenBank/DDBJ databases">
        <title>Deep-cultivation of Planctomycetes and their phenomic and genomic characterization uncovers novel biology.</title>
        <authorList>
            <person name="Wiegand S."/>
            <person name="Jogler M."/>
            <person name="Boedeker C."/>
            <person name="Pinto D."/>
            <person name="Vollmers J."/>
            <person name="Rivas-Marin E."/>
            <person name="Kohn T."/>
            <person name="Peeters S.H."/>
            <person name="Heuer A."/>
            <person name="Rast P."/>
            <person name="Oberbeckmann S."/>
            <person name="Bunk B."/>
            <person name="Jeske O."/>
            <person name="Meyerdierks A."/>
            <person name="Storesund J.E."/>
            <person name="Kallscheuer N."/>
            <person name="Luecker S."/>
            <person name="Lage O.M."/>
            <person name="Pohl T."/>
            <person name="Merkel B.J."/>
            <person name="Hornburger P."/>
            <person name="Mueller R.-W."/>
            <person name="Bruemmer F."/>
            <person name="Labrenz M."/>
            <person name="Spormann A.M."/>
            <person name="Op den Camp H."/>
            <person name="Overmann J."/>
            <person name="Amann R."/>
            <person name="Jetten M.S.M."/>
            <person name="Mascher T."/>
            <person name="Medema M.H."/>
            <person name="Devos D.P."/>
            <person name="Kaster A.-K."/>
            <person name="Ovreas L."/>
            <person name="Rohde M."/>
            <person name="Galperin M.Y."/>
            <person name="Jogler C."/>
        </authorList>
    </citation>
    <scope>NUCLEOTIDE SEQUENCE [LARGE SCALE GENOMIC DNA]</scope>
    <source>
        <strain evidence="4 5">Pan241w</strain>
    </source>
</reference>
<sequence>MKQSRLIKLLFILTGVLVASLLAVQACMVIIIHSVSANPCGLNKSIMVENTSHAERLISQGMFDKPCGGIYPIHAASQKANQQILKLLLNKGEDPNRLDDAVFMSPIMWLVTGTGLTNETSIECFELLAENGANINLKSPDTGLSPLHLAVDSRDFKTTKVLIERGAEIDAQDKQGKTPLHYAVEYKNEMLVELLLDSGANSSLVDNNNETPLDIAKRMNFPDIQKRLTEQSKTE</sequence>
<dbReference type="KEGG" id="gaz:Pan241w_41440"/>
<evidence type="ECO:0000256" key="2">
    <source>
        <dbReference type="ARBA" id="ARBA00023043"/>
    </source>
</evidence>
<dbReference type="EMBL" id="CP036269">
    <property type="protein sequence ID" value="QDT44039.1"/>
    <property type="molecule type" value="Genomic_DNA"/>
</dbReference>
<feature type="repeat" description="ANK" evidence="3">
    <location>
        <begin position="142"/>
        <end position="174"/>
    </location>
</feature>
<dbReference type="AlphaFoldDB" id="A0A517RJJ6"/>
<keyword evidence="2 3" id="KW-0040">ANK repeat</keyword>
<gene>
    <name evidence="4" type="ORF">Pan241w_41440</name>
</gene>
<dbReference type="PANTHER" id="PTHR24198:SF165">
    <property type="entry name" value="ANKYRIN REPEAT-CONTAINING PROTEIN-RELATED"/>
    <property type="match status" value="1"/>
</dbReference>
<dbReference type="Proteomes" id="UP000317171">
    <property type="component" value="Chromosome"/>
</dbReference>
<feature type="repeat" description="ANK" evidence="3">
    <location>
        <begin position="175"/>
        <end position="207"/>
    </location>
</feature>
<name>A0A517RJJ6_9PLAN</name>
<dbReference type="SMART" id="SM00248">
    <property type="entry name" value="ANK"/>
    <property type="match status" value="4"/>
</dbReference>
<evidence type="ECO:0000313" key="4">
    <source>
        <dbReference type="EMBL" id="QDT44039.1"/>
    </source>
</evidence>
<dbReference type="Pfam" id="PF12796">
    <property type="entry name" value="Ank_2"/>
    <property type="match status" value="1"/>
</dbReference>
<evidence type="ECO:0000256" key="1">
    <source>
        <dbReference type="ARBA" id="ARBA00022737"/>
    </source>
</evidence>
<dbReference type="Gene3D" id="1.25.40.20">
    <property type="entry name" value="Ankyrin repeat-containing domain"/>
    <property type="match status" value="1"/>
</dbReference>
<dbReference type="RefSeq" id="WP_145219169.1">
    <property type="nucleotide sequence ID" value="NZ_CP036269.1"/>
</dbReference>
<dbReference type="InterPro" id="IPR002110">
    <property type="entry name" value="Ankyrin_rpt"/>
</dbReference>
<protein>
    <submittedName>
        <fullName evidence="4">Ankyrin repeats (3 copies)</fullName>
    </submittedName>
</protein>
<dbReference type="PROSITE" id="PS50297">
    <property type="entry name" value="ANK_REP_REGION"/>
    <property type="match status" value="3"/>
</dbReference>
<keyword evidence="5" id="KW-1185">Reference proteome</keyword>
<dbReference type="PROSITE" id="PS50088">
    <property type="entry name" value="ANK_REPEAT"/>
    <property type="match status" value="3"/>
</dbReference>